<accession>A0A8S9ZD00</accession>
<dbReference type="EMBL" id="JABEBT010000249">
    <property type="protein sequence ID" value="KAF7623428.1"/>
    <property type="molecule type" value="Genomic_DNA"/>
</dbReference>
<feature type="region of interest" description="Disordered" evidence="2">
    <location>
        <begin position="350"/>
        <end position="427"/>
    </location>
</feature>
<feature type="compositionally biased region" description="Low complexity" evidence="2">
    <location>
        <begin position="395"/>
        <end position="411"/>
    </location>
</feature>
<proteinExistence type="predicted"/>
<dbReference type="AlphaFoldDB" id="A0A8S9ZD00"/>
<reference evidence="3" key="1">
    <citation type="journal article" date="2020" name="Ecol. Evol.">
        <title>Genome structure and content of the rice root-knot nematode (Meloidogyne graminicola).</title>
        <authorList>
            <person name="Phan N.T."/>
            <person name="Danchin E.G.J."/>
            <person name="Klopp C."/>
            <person name="Perfus-Barbeoch L."/>
            <person name="Kozlowski D.K."/>
            <person name="Koutsovoulos G.D."/>
            <person name="Lopez-Roques C."/>
            <person name="Bouchez O."/>
            <person name="Zahm M."/>
            <person name="Besnard G."/>
            <person name="Bellafiore S."/>
        </authorList>
    </citation>
    <scope>NUCLEOTIDE SEQUENCE</scope>
    <source>
        <strain evidence="3">VN-18</strain>
    </source>
</reference>
<comment type="caution">
    <text evidence="3">The sequence shown here is derived from an EMBL/GenBank/DDBJ whole genome shotgun (WGS) entry which is preliminary data.</text>
</comment>
<sequence length="427" mass="50253">MFIITGLNGELKQQEDITKRIKQYIKNKKYEELLSLVVIHHGKDLFDIIKPLKNEIKIDNDMLGFYFKNIVENCNEETEKEYKIDLELGALEYEYQTRVEKMNKLIESKKFKNISVDVINKYCNMENVLKFCNDFLHQNVFEGYKNEEKNFEKIYENFQKEAKVLKEMENLTEEKRTSCIIFVIKREKEKFCKKVENFKEEFEQKYLQNEIKNREDFETIGEWKKEKEKLIDNLIIDCIENELPNSEKLFEIKEMSNSLSFGSNHPFSSSSTFSIGESSTSTTKGWPLNNAEMAIMREYFSHDDSMQLYSDNDSLSNNELNEGNNSDESELLELDLHPHQQNYPPEAEVINIDKNTSPPSSPNSSSEESDKFVKHKNLKNEIKQKEGENKIFEHSTSLNNPNSSLFNLQPLQNKSHKKRNLKRSQTV</sequence>
<gene>
    <name evidence="3" type="ORF">Mgra_00010255</name>
</gene>
<evidence type="ECO:0000256" key="1">
    <source>
        <dbReference type="SAM" id="Coils"/>
    </source>
</evidence>
<evidence type="ECO:0000313" key="3">
    <source>
        <dbReference type="EMBL" id="KAF7623428.1"/>
    </source>
</evidence>
<keyword evidence="4" id="KW-1185">Reference proteome</keyword>
<feature type="compositionally biased region" description="Basic residues" evidence="2">
    <location>
        <begin position="414"/>
        <end position="427"/>
    </location>
</feature>
<dbReference type="OrthoDB" id="5910958at2759"/>
<dbReference type="Proteomes" id="UP000605970">
    <property type="component" value="Unassembled WGS sequence"/>
</dbReference>
<protein>
    <submittedName>
        <fullName evidence="3">Uncharacterized protein</fullName>
    </submittedName>
</protein>
<name>A0A8S9ZD00_9BILA</name>
<keyword evidence="1" id="KW-0175">Coiled coil</keyword>
<evidence type="ECO:0000313" key="4">
    <source>
        <dbReference type="Proteomes" id="UP000605970"/>
    </source>
</evidence>
<organism evidence="3 4">
    <name type="scientific">Meloidogyne graminicola</name>
    <dbReference type="NCBI Taxonomy" id="189291"/>
    <lineage>
        <taxon>Eukaryota</taxon>
        <taxon>Metazoa</taxon>
        <taxon>Ecdysozoa</taxon>
        <taxon>Nematoda</taxon>
        <taxon>Chromadorea</taxon>
        <taxon>Rhabditida</taxon>
        <taxon>Tylenchina</taxon>
        <taxon>Tylenchomorpha</taxon>
        <taxon>Tylenchoidea</taxon>
        <taxon>Meloidogynidae</taxon>
        <taxon>Meloidogyninae</taxon>
        <taxon>Meloidogyne</taxon>
    </lineage>
</organism>
<evidence type="ECO:0000256" key="2">
    <source>
        <dbReference type="SAM" id="MobiDB-lite"/>
    </source>
</evidence>
<feature type="compositionally biased region" description="Basic and acidic residues" evidence="2">
    <location>
        <begin position="368"/>
        <end position="393"/>
    </location>
</feature>
<feature type="coiled-coil region" evidence="1">
    <location>
        <begin position="141"/>
        <end position="175"/>
    </location>
</feature>